<evidence type="ECO:0000256" key="5">
    <source>
        <dbReference type="ARBA" id="ARBA00013155"/>
    </source>
</evidence>
<comment type="function">
    <text evidence="2">Catalyzes reversively the conversion of L-aspartate beta-semialdehyde (ASA) to L-2,4-diaminobutyrate (DABA) by transamination with L-glutamate.</text>
</comment>
<dbReference type="InterPro" id="IPR004637">
    <property type="entry name" value="Dat"/>
</dbReference>
<dbReference type="PIRSF" id="PIRSF000521">
    <property type="entry name" value="Transaminase_4ab_Lys_Orn"/>
    <property type="match status" value="1"/>
</dbReference>
<dbReference type="InterPro" id="IPR005814">
    <property type="entry name" value="Aminotrans_3"/>
</dbReference>
<reference evidence="16" key="1">
    <citation type="journal article" date="2019" name="Int. J. Syst. Evol. Microbiol.">
        <title>The Global Catalogue of Microorganisms (GCM) 10K type strain sequencing project: providing services to taxonomists for standard genome sequencing and annotation.</title>
        <authorList>
            <consortium name="The Broad Institute Genomics Platform"/>
            <consortium name="The Broad Institute Genome Sequencing Center for Infectious Disease"/>
            <person name="Wu L."/>
            <person name="Ma J."/>
        </authorList>
    </citation>
    <scope>NUCLEOTIDE SEQUENCE [LARGE SCALE GENOMIC DNA]</scope>
    <source>
        <strain evidence="16">CCUG 59778</strain>
    </source>
</reference>
<proteinExistence type="inferred from homology"/>
<evidence type="ECO:0000256" key="3">
    <source>
        <dbReference type="ARBA" id="ARBA00004946"/>
    </source>
</evidence>
<dbReference type="PANTHER" id="PTHR43552:SF1">
    <property type="entry name" value="DIAMINOBUTYRATE--2-OXOGLUTARATE AMINOTRANSFERASE"/>
    <property type="match status" value="1"/>
</dbReference>
<dbReference type="InterPro" id="IPR049704">
    <property type="entry name" value="Aminotrans_3_PPA_site"/>
</dbReference>
<name>A0ABW0EKM8_9PSEU</name>
<evidence type="ECO:0000313" key="15">
    <source>
        <dbReference type="EMBL" id="MFC5286504.1"/>
    </source>
</evidence>
<evidence type="ECO:0000256" key="8">
    <source>
        <dbReference type="ARBA" id="ARBA00022679"/>
    </source>
</evidence>
<keyword evidence="7 15" id="KW-0032">Aminotransferase</keyword>
<gene>
    <name evidence="15" type="ORF">ACFPM7_05525</name>
</gene>
<dbReference type="Gene3D" id="3.40.640.10">
    <property type="entry name" value="Type I PLP-dependent aspartate aminotransferase-like (Major domain)"/>
    <property type="match status" value="1"/>
</dbReference>
<comment type="catalytic activity">
    <reaction evidence="13">
        <text>L-2,4-diaminobutanoate + 2-oxoglutarate = L-aspartate 4-semialdehyde + L-glutamate</text>
        <dbReference type="Rhea" id="RHEA:11160"/>
        <dbReference type="ChEBI" id="CHEBI:16810"/>
        <dbReference type="ChEBI" id="CHEBI:29985"/>
        <dbReference type="ChEBI" id="CHEBI:58761"/>
        <dbReference type="ChEBI" id="CHEBI:537519"/>
        <dbReference type="EC" id="2.6.1.76"/>
    </reaction>
</comment>
<protein>
    <recommendedName>
        <fullName evidence="6">Diaminobutyrate--2-oxoglutarate transaminase</fullName>
        <ecNumber evidence="5">2.6.1.76</ecNumber>
    </recommendedName>
    <alternativeName>
        <fullName evidence="11">DABA aminotransferase</fullName>
    </alternativeName>
    <alternativeName>
        <fullName evidence="12">Diaminobutyrate--2-oxoglutarate aminotransferase</fullName>
    </alternativeName>
    <alternativeName>
        <fullName evidence="10">L-2,4-diaminobutyric acid transaminase</fullName>
    </alternativeName>
</protein>
<dbReference type="EC" id="2.6.1.76" evidence="5"/>
<dbReference type="SUPFAM" id="SSF53383">
    <property type="entry name" value="PLP-dependent transferases"/>
    <property type="match status" value="1"/>
</dbReference>
<dbReference type="RefSeq" id="WP_378244495.1">
    <property type="nucleotide sequence ID" value="NZ_JBHSKF010000002.1"/>
</dbReference>
<comment type="caution">
    <text evidence="15">The sequence shown here is derived from an EMBL/GenBank/DDBJ whole genome shotgun (WGS) entry which is preliminary data.</text>
</comment>
<dbReference type="InterPro" id="IPR015424">
    <property type="entry name" value="PyrdxlP-dep_Trfase"/>
</dbReference>
<dbReference type="CDD" id="cd00610">
    <property type="entry name" value="OAT_like"/>
    <property type="match status" value="1"/>
</dbReference>
<dbReference type="Proteomes" id="UP001596157">
    <property type="component" value="Unassembled WGS sequence"/>
</dbReference>
<keyword evidence="9 14" id="KW-0663">Pyridoxal phosphate</keyword>
<evidence type="ECO:0000256" key="13">
    <source>
        <dbReference type="ARBA" id="ARBA00049111"/>
    </source>
</evidence>
<dbReference type="Gene3D" id="3.90.1150.10">
    <property type="entry name" value="Aspartate Aminotransferase, domain 1"/>
    <property type="match status" value="1"/>
</dbReference>
<evidence type="ECO:0000256" key="4">
    <source>
        <dbReference type="ARBA" id="ARBA00008954"/>
    </source>
</evidence>
<keyword evidence="8" id="KW-0808">Transferase</keyword>
<evidence type="ECO:0000256" key="2">
    <source>
        <dbReference type="ARBA" id="ARBA00002189"/>
    </source>
</evidence>
<dbReference type="InterPro" id="IPR015421">
    <property type="entry name" value="PyrdxlP-dep_Trfase_major"/>
</dbReference>
<evidence type="ECO:0000256" key="9">
    <source>
        <dbReference type="ARBA" id="ARBA00022898"/>
    </source>
</evidence>
<comment type="pathway">
    <text evidence="3">Amine and polyamine biosynthesis; ectoine biosynthesis; L-ectoine from L-aspartate 4-semialdehyde: step 1/3.</text>
</comment>
<comment type="similarity">
    <text evidence="4 14">Belongs to the class-III pyridoxal-phosphate-dependent aminotransferase family.</text>
</comment>
<accession>A0ABW0EKM8</accession>
<evidence type="ECO:0000256" key="10">
    <source>
        <dbReference type="ARBA" id="ARBA00029744"/>
    </source>
</evidence>
<dbReference type="Pfam" id="PF00202">
    <property type="entry name" value="Aminotran_3"/>
    <property type="match status" value="1"/>
</dbReference>
<dbReference type="PANTHER" id="PTHR43552">
    <property type="entry name" value="DIAMINOBUTYRATE--2-OXOGLUTARATE AMINOTRANSFERASE"/>
    <property type="match status" value="1"/>
</dbReference>
<evidence type="ECO:0000256" key="1">
    <source>
        <dbReference type="ARBA" id="ARBA00001933"/>
    </source>
</evidence>
<evidence type="ECO:0000256" key="12">
    <source>
        <dbReference type="ARBA" id="ARBA00031476"/>
    </source>
</evidence>
<evidence type="ECO:0000256" key="7">
    <source>
        <dbReference type="ARBA" id="ARBA00022576"/>
    </source>
</evidence>
<dbReference type="GO" id="GO:0008483">
    <property type="term" value="F:transaminase activity"/>
    <property type="evidence" value="ECO:0007669"/>
    <property type="project" value="UniProtKB-KW"/>
</dbReference>
<evidence type="ECO:0000313" key="16">
    <source>
        <dbReference type="Proteomes" id="UP001596157"/>
    </source>
</evidence>
<dbReference type="PROSITE" id="PS00600">
    <property type="entry name" value="AA_TRANSFER_CLASS_3"/>
    <property type="match status" value="1"/>
</dbReference>
<keyword evidence="16" id="KW-1185">Reference proteome</keyword>
<sequence>MTIIDRGFDPLVADLSVPGPEGQLLLSAQEETESSARSYPRRLPVAIAHASGPYITDVDGRRYLDFLTGAGVLALGHNPPELVAAVREQLDVLTHGLDLPTPVRAEFARRQLGMLPEPMRRDRKIHFCGPTGADGVEAAIKLCKKATGRGGVITFQGSYHGSTHATMSFTSECAPKDGVTNLLPGVHFSPYGYCHRCPLSLDKADCGTRCAALLENTLRDTHGGVPKPAAILLELVQGEGGAIPAPVEFVQRIAALAAEQDIPLVVDEVQTGCGRTGTWFAFEQYGIEPDVVIASKGVSGMGLPVSIILYHRKLDGWAPGSHIGTFRGNNLAFASGVAFLDVVARDDVLGNVREVGGRLLAGLRALAADSPLIADARGVGMMLGLEMRGVPSAGVSATEIAARVQREALRAGLILEIGGREDCVVRMLPPLNLTADLADYALAVLKAVLRSVTEDLTGGGR</sequence>
<comment type="cofactor">
    <cofactor evidence="1">
        <name>pyridoxal 5'-phosphate</name>
        <dbReference type="ChEBI" id="CHEBI:597326"/>
    </cofactor>
</comment>
<evidence type="ECO:0000256" key="11">
    <source>
        <dbReference type="ARBA" id="ARBA00030665"/>
    </source>
</evidence>
<dbReference type="InterPro" id="IPR015422">
    <property type="entry name" value="PyrdxlP-dep_Trfase_small"/>
</dbReference>
<dbReference type="NCBIfam" id="TIGR00709">
    <property type="entry name" value="dat"/>
    <property type="match status" value="1"/>
</dbReference>
<evidence type="ECO:0000256" key="14">
    <source>
        <dbReference type="RuleBase" id="RU003560"/>
    </source>
</evidence>
<dbReference type="EMBL" id="JBHSKF010000002">
    <property type="protein sequence ID" value="MFC5286504.1"/>
    <property type="molecule type" value="Genomic_DNA"/>
</dbReference>
<organism evidence="15 16">
    <name type="scientific">Actinokineospora guangxiensis</name>
    <dbReference type="NCBI Taxonomy" id="1490288"/>
    <lineage>
        <taxon>Bacteria</taxon>
        <taxon>Bacillati</taxon>
        <taxon>Actinomycetota</taxon>
        <taxon>Actinomycetes</taxon>
        <taxon>Pseudonocardiales</taxon>
        <taxon>Pseudonocardiaceae</taxon>
        <taxon>Actinokineospora</taxon>
    </lineage>
</organism>
<evidence type="ECO:0000256" key="6">
    <source>
        <dbReference type="ARBA" id="ARBA00014798"/>
    </source>
</evidence>